<dbReference type="OrthoDB" id="4287094at2"/>
<sequence length="352" mass="37065">MCRFRNDPGALPVVAAPNRKRRPPRLRRIERHRPAAPGSIPPDLAAALAGQRAAVAASGTDDLAALDAALGVLPGLLVDLGLGTFLGALADFKPRLVLRFRRDPAGRPTGVGDDVVLKVYGDRPRGEGPLLQLWHGLGVPTPRVRSGERGGCSWLLLEHLPLRPVRVPDRASRLALTREVAAHGTVMHRPAPRLDAVLRPLPAVMVPRWTSAVAVLAAAGHEVAPHQRAAVLPAYGAGPSRPLHGDLGLPNLARGPGGRLVLYDASALAGPAAFDAARWSARLAGDDLGPEELLHVWSEHEPLEHGCMATRLLGAECLLEAGSRLVVAAQDPDAAPPPAIDVLLDAAARLLT</sequence>
<dbReference type="AlphaFoldDB" id="A0A4Q7YCB1"/>
<keyword evidence="3" id="KW-1185">Reference proteome</keyword>
<organism evidence="2 3">
    <name type="scientific">Blastococcus saxobsidens</name>
    <dbReference type="NCBI Taxonomy" id="138336"/>
    <lineage>
        <taxon>Bacteria</taxon>
        <taxon>Bacillati</taxon>
        <taxon>Actinomycetota</taxon>
        <taxon>Actinomycetes</taxon>
        <taxon>Geodermatophilales</taxon>
        <taxon>Geodermatophilaceae</taxon>
        <taxon>Blastococcus</taxon>
    </lineage>
</organism>
<evidence type="ECO:0008006" key="4">
    <source>
        <dbReference type="Google" id="ProtNLM"/>
    </source>
</evidence>
<protein>
    <recommendedName>
        <fullName evidence="4">Aminoglycoside phosphotransferase domain-containing protein</fullName>
    </recommendedName>
</protein>
<gene>
    <name evidence="2" type="ORF">BKA19_3900</name>
</gene>
<proteinExistence type="predicted"/>
<feature type="region of interest" description="Disordered" evidence="1">
    <location>
        <begin position="1"/>
        <end position="37"/>
    </location>
</feature>
<dbReference type="RefSeq" id="WP_104527065.1">
    <property type="nucleotide sequence ID" value="NZ_POQT01000003.1"/>
</dbReference>
<evidence type="ECO:0000313" key="2">
    <source>
        <dbReference type="EMBL" id="RZU34143.1"/>
    </source>
</evidence>
<evidence type="ECO:0000256" key="1">
    <source>
        <dbReference type="SAM" id="MobiDB-lite"/>
    </source>
</evidence>
<dbReference type="Proteomes" id="UP000292507">
    <property type="component" value="Unassembled WGS sequence"/>
</dbReference>
<dbReference type="SUPFAM" id="SSF56112">
    <property type="entry name" value="Protein kinase-like (PK-like)"/>
    <property type="match status" value="1"/>
</dbReference>
<feature type="compositionally biased region" description="Basic residues" evidence="1">
    <location>
        <begin position="18"/>
        <end position="31"/>
    </location>
</feature>
<dbReference type="InterPro" id="IPR011009">
    <property type="entry name" value="Kinase-like_dom_sf"/>
</dbReference>
<reference evidence="2 3" key="1">
    <citation type="submission" date="2019-02" db="EMBL/GenBank/DDBJ databases">
        <title>Sequencing the genomes of 1000 actinobacteria strains.</title>
        <authorList>
            <person name="Klenk H.-P."/>
        </authorList>
    </citation>
    <scope>NUCLEOTIDE SEQUENCE [LARGE SCALE GENOMIC DNA]</scope>
    <source>
        <strain evidence="2 3">DSM 44509</strain>
    </source>
</reference>
<accession>A0A4Q7YCB1</accession>
<comment type="caution">
    <text evidence="2">The sequence shown here is derived from an EMBL/GenBank/DDBJ whole genome shotgun (WGS) entry which is preliminary data.</text>
</comment>
<dbReference type="EMBL" id="SHKV01000001">
    <property type="protein sequence ID" value="RZU34143.1"/>
    <property type="molecule type" value="Genomic_DNA"/>
</dbReference>
<evidence type="ECO:0000313" key="3">
    <source>
        <dbReference type="Proteomes" id="UP000292507"/>
    </source>
</evidence>
<name>A0A4Q7YCB1_9ACTN</name>